<dbReference type="PANTHER" id="PTHR43130">
    <property type="entry name" value="ARAC-FAMILY TRANSCRIPTIONAL REGULATOR"/>
    <property type="match status" value="1"/>
</dbReference>
<evidence type="ECO:0000313" key="4">
    <source>
        <dbReference type="EMBL" id="HCT14392.1"/>
    </source>
</evidence>
<dbReference type="SMART" id="SM00342">
    <property type="entry name" value="HTH_ARAC"/>
    <property type="match status" value="1"/>
</dbReference>
<organism evidence="4 5">
    <name type="scientific">Corynebacterium nuruki</name>
    <dbReference type="NCBI Taxonomy" id="1032851"/>
    <lineage>
        <taxon>Bacteria</taxon>
        <taxon>Bacillati</taxon>
        <taxon>Actinomycetota</taxon>
        <taxon>Actinomycetes</taxon>
        <taxon>Mycobacteriales</taxon>
        <taxon>Corynebacteriaceae</taxon>
        <taxon>Corynebacterium</taxon>
    </lineage>
</organism>
<dbReference type="EMBL" id="DQID01000165">
    <property type="protein sequence ID" value="HCT14392.1"/>
    <property type="molecule type" value="Genomic_DNA"/>
</dbReference>
<dbReference type="GO" id="GO:0003700">
    <property type="term" value="F:DNA-binding transcription factor activity"/>
    <property type="evidence" value="ECO:0007669"/>
    <property type="project" value="InterPro"/>
</dbReference>
<dbReference type="Pfam" id="PF12833">
    <property type="entry name" value="HTH_18"/>
    <property type="match status" value="1"/>
</dbReference>
<dbReference type="InterPro" id="IPR052158">
    <property type="entry name" value="INH-QAR"/>
</dbReference>
<evidence type="ECO:0000313" key="5">
    <source>
        <dbReference type="Proteomes" id="UP000261739"/>
    </source>
</evidence>
<dbReference type="InterPro" id="IPR002818">
    <property type="entry name" value="DJ-1/PfpI"/>
</dbReference>
<reference evidence="4 5" key="1">
    <citation type="journal article" date="2018" name="Nat. Biotechnol.">
        <title>A standardized bacterial taxonomy based on genome phylogeny substantially revises the tree of life.</title>
        <authorList>
            <person name="Parks D.H."/>
            <person name="Chuvochina M."/>
            <person name="Waite D.W."/>
            <person name="Rinke C."/>
            <person name="Skarshewski A."/>
            <person name="Chaumeil P.A."/>
            <person name="Hugenholtz P."/>
        </authorList>
    </citation>
    <scope>NUCLEOTIDE SEQUENCE [LARGE SCALE GENOMIC DNA]</scope>
    <source>
        <strain evidence="4">UBA11247</strain>
    </source>
</reference>
<dbReference type="SUPFAM" id="SSF52317">
    <property type="entry name" value="Class I glutamine amidotransferase-like"/>
    <property type="match status" value="1"/>
</dbReference>
<comment type="caution">
    <text evidence="4">The sequence shown here is derived from an EMBL/GenBank/DDBJ whole genome shotgun (WGS) entry which is preliminary data.</text>
</comment>
<dbReference type="PANTHER" id="PTHR43130:SF3">
    <property type="entry name" value="HTH-TYPE TRANSCRIPTIONAL REGULATOR RV1931C"/>
    <property type="match status" value="1"/>
</dbReference>
<proteinExistence type="predicted"/>
<sequence length="324" mass="34186">MLRRIAVIIPEGASALDVTGPAEVFSRADGRDGNHYELVFTSPTGGDVRTTSGIVISAAAAAADVTAGGPVDTVIVAGSDQLTVPAPPGGLLSAVSVLATGARRVAAVSTGTFALAALGLLDGRRATTHWRHTTALHSRYPEILVEEDLYFVRDGRFATSAGVACGMNLALALVEEDMGTAVARSIAQELEVFLHRPGGQAQFASRGNPSPDGSFFASPLKRVTDAVLENPQADHALTSMARTAAVSPRHLGRLFRDELGTTPSRWVERVRVDRARQLLVSGNLPVTTVAELAGFATDEAMRRAFSRILQVTPTSYRKRFATTG</sequence>
<dbReference type="Pfam" id="PF01965">
    <property type="entry name" value="DJ-1_PfpI"/>
    <property type="match status" value="1"/>
</dbReference>
<gene>
    <name evidence="4" type="ORF">DIW82_06265</name>
</gene>
<accession>A0A3D4SYQ6</accession>
<dbReference type="InterPro" id="IPR029062">
    <property type="entry name" value="Class_I_gatase-like"/>
</dbReference>
<dbReference type="AlphaFoldDB" id="A0A3D4SYQ6"/>
<dbReference type="GO" id="GO:0043565">
    <property type="term" value="F:sequence-specific DNA binding"/>
    <property type="evidence" value="ECO:0007669"/>
    <property type="project" value="InterPro"/>
</dbReference>
<dbReference type="Gene3D" id="1.10.10.60">
    <property type="entry name" value="Homeodomain-like"/>
    <property type="match status" value="1"/>
</dbReference>
<feature type="domain" description="HTH araC/xylS-type" evidence="3">
    <location>
        <begin position="221"/>
        <end position="319"/>
    </location>
</feature>
<dbReference type="CDD" id="cd03137">
    <property type="entry name" value="GATase1_AraC_1"/>
    <property type="match status" value="1"/>
</dbReference>
<evidence type="ECO:0000256" key="2">
    <source>
        <dbReference type="ARBA" id="ARBA00023163"/>
    </source>
</evidence>
<evidence type="ECO:0000256" key="1">
    <source>
        <dbReference type="ARBA" id="ARBA00023015"/>
    </source>
</evidence>
<dbReference type="InterPro" id="IPR009057">
    <property type="entry name" value="Homeodomain-like_sf"/>
</dbReference>
<keyword evidence="1" id="KW-0805">Transcription regulation</keyword>
<name>A0A3D4SYQ6_9CORY</name>
<evidence type="ECO:0000259" key="3">
    <source>
        <dbReference type="PROSITE" id="PS01124"/>
    </source>
</evidence>
<keyword evidence="2" id="KW-0804">Transcription</keyword>
<dbReference type="Proteomes" id="UP000261739">
    <property type="component" value="Unassembled WGS sequence"/>
</dbReference>
<dbReference type="STRING" id="863239.GCA_000213935_01712"/>
<protein>
    <submittedName>
        <fullName evidence="4">AraC family transcriptional regulator</fullName>
    </submittedName>
</protein>
<dbReference type="SUPFAM" id="SSF46689">
    <property type="entry name" value="Homeodomain-like"/>
    <property type="match status" value="2"/>
</dbReference>
<dbReference type="Gene3D" id="3.40.50.880">
    <property type="match status" value="1"/>
</dbReference>
<dbReference type="InterPro" id="IPR018060">
    <property type="entry name" value="HTH_AraC"/>
</dbReference>
<dbReference type="PROSITE" id="PS01124">
    <property type="entry name" value="HTH_ARAC_FAMILY_2"/>
    <property type="match status" value="1"/>
</dbReference>